<dbReference type="InParanoid" id="A0A5J5EHM1"/>
<dbReference type="InterPro" id="IPR036869">
    <property type="entry name" value="J_dom_sf"/>
</dbReference>
<dbReference type="Proteomes" id="UP000326924">
    <property type="component" value="Unassembled WGS sequence"/>
</dbReference>
<organism evidence="2 3">
    <name type="scientific">Sphaerosporella brunnea</name>
    <dbReference type="NCBI Taxonomy" id="1250544"/>
    <lineage>
        <taxon>Eukaryota</taxon>
        <taxon>Fungi</taxon>
        <taxon>Dikarya</taxon>
        <taxon>Ascomycota</taxon>
        <taxon>Pezizomycotina</taxon>
        <taxon>Pezizomycetes</taxon>
        <taxon>Pezizales</taxon>
        <taxon>Pyronemataceae</taxon>
        <taxon>Sphaerosporella</taxon>
    </lineage>
</organism>
<dbReference type="Pfam" id="PF00226">
    <property type="entry name" value="DnaJ"/>
    <property type="match status" value="1"/>
</dbReference>
<reference evidence="2 3" key="1">
    <citation type="submission" date="2019-09" db="EMBL/GenBank/DDBJ databases">
        <title>Draft genome of the ectomycorrhizal ascomycete Sphaerosporella brunnea.</title>
        <authorList>
            <consortium name="DOE Joint Genome Institute"/>
            <person name="Benucci G.M."/>
            <person name="Marozzi G."/>
            <person name="Antonielli L."/>
            <person name="Sanchez S."/>
            <person name="Marco P."/>
            <person name="Wang X."/>
            <person name="Falini L.B."/>
            <person name="Barry K."/>
            <person name="Haridas S."/>
            <person name="Lipzen A."/>
            <person name="Labutti K."/>
            <person name="Grigoriev I.V."/>
            <person name="Murat C."/>
            <person name="Martin F."/>
            <person name="Albertini E."/>
            <person name="Donnini D."/>
            <person name="Bonito G."/>
        </authorList>
    </citation>
    <scope>NUCLEOTIDE SEQUENCE [LARGE SCALE GENOMIC DNA]</scope>
    <source>
        <strain evidence="2 3">Sb_GMNB300</strain>
    </source>
</reference>
<dbReference type="OrthoDB" id="17458at2759"/>
<evidence type="ECO:0000259" key="1">
    <source>
        <dbReference type="PROSITE" id="PS50076"/>
    </source>
</evidence>
<dbReference type="Gene3D" id="1.10.287.110">
    <property type="entry name" value="DnaJ domain"/>
    <property type="match status" value="1"/>
</dbReference>
<dbReference type="AlphaFoldDB" id="A0A5J5EHM1"/>
<dbReference type="EMBL" id="VXIS01000336">
    <property type="protein sequence ID" value="KAA8894479.1"/>
    <property type="molecule type" value="Genomic_DNA"/>
</dbReference>
<dbReference type="CDD" id="cd06257">
    <property type="entry name" value="DnaJ"/>
    <property type="match status" value="1"/>
</dbReference>
<dbReference type="PROSITE" id="PS50076">
    <property type="entry name" value="DNAJ_2"/>
    <property type="match status" value="1"/>
</dbReference>
<proteinExistence type="predicted"/>
<sequence length="298" mass="34089">MNPNLLLQRQQQLNVPTMFTRAKATTRPLTTTSRRRYATHASTPAENPYRWPTSLHPTPYEILEVQPRGAYNKQRYAELVKIYHPDHTAHHTPHMAECPRHVRLERFRLVVNANRILSDASLRSAYDRYGIGWQAPRGVLTPRRGAAERWWREREGHEAADIFAHAYGKGGKDDASANATWEDWERWYAARGEGPLGKQQELHTKNGMFLCIVLAIATMGTIAEINYATGASGESIELLDRQTVVLGKDVARRRREAMDSGDREERIRKFLIMRDPVEAKKYVGPEGHRKLLSSPSSR</sequence>
<keyword evidence="3" id="KW-1185">Reference proteome</keyword>
<protein>
    <recommendedName>
        <fullName evidence="1">J domain-containing protein</fullName>
    </recommendedName>
</protein>
<accession>A0A5J5EHM1</accession>
<evidence type="ECO:0000313" key="2">
    <source>
        <dbReference type="EMBL" id="KAA8894479.1"/>
    </source>
</evidence>
<evidence type="ECO:0000313" key="3">
    <source>
        <dbReference type="Proteomes" id="UP000326924"/>
    </source>
</evidence>
<comment type="caution">
    <text evidence="2">The sequence shown here is derived from an EMBL/GenBank/DDBJ whole genome shotgun (WGS) entry which is preliminary data.</text>
</comment>
<dbReference type="InterPro" id="IPR001623">
    <property type="entry name" value="DnaJ_domain"/>
</dbReference>
<name>A0A5J5EHM1_9PEZI</name>
<feature type="domain" description="J" evidence="1">
    <location>
        <begin position="58"/>
        <end position="130"/>
    </location>
</feature>
<gene>
    <name evidence="2" type="ORF">FN846DRAFT_973758</name>
</gene>
<dbReference type="SUPFAM" id="SSF46565">
    <property type="entry name" value="Chaperone J-domain"/>
    <property type="match status" value="1"/>
</dbReference>